<dbReference type="Proteomes" id="UP001620514">
    <property type="component" value="Unassembled WGS sequence"/>
</dbReference>
<gene>
    <name evidence="2" type="ORF">ABH943_005404</name>
</gene>
<dbReference type="Pfam" id="PF21423">
    <property type="entry name" value="AhtL-like_1st"/>
    <property type="match status" value="1"/>
</dbReference>
<organism evidence="2 3">
    <name type="scientific">Caballeronia udeis</name>
    <dbReference type="NCBI Taxonomy" id="1232866"/>
    <lineage>
        <taxon>Bacteria</taxon>
        <taxon>Pseudomonadati</taxon>
        <taxon>Pseudomonadota</taxon>
        <taxon>Betaproteobacteria</taxon>
        <taxon>Burkholderiales</taxon>
        <taxon>Burkholderiaceae</taxon>
        <taxon>Caballeronia</taxon>
    </lineage>
</organism>
<accession>A0ABW8MPV9</accession>
<dbReference type="Gene3D" id="2.20.25.340">
    <property type="match status" value="1"/>
</dbReference>
<protein>
    <recommendedName>
        <fullName evidence="1">Pyrogallol hydroxytransferase large subunit-like N-terminal domain-containing protein</fullName>
    </recommendedName>
</protein>
<dbReference type="EMBL" id="JBIYDN010000019">
    <property type="protein sequence ID" value="MFK4445379.1"/>
    <property type="molecule type" value="Genomic_DNA"/>
</dbReference>
<comment type="caution">
    <text evidence="2">The sequence shown here is derived from an EMBL/GenBank/DDBJ whole genome shotgun (WGS) entry which is preliminary data.</text>
</comment>
<dbReference type="InterPro" id="IPR049032">
    <property type="entry name" value="AhtL-like_N"/>
</dbReference>
<reference evidence="2 3" key="1">
    <citation type="submission" date="2024-11" db="EMBL/GenBank/DDBJ databases">
        <title>Using genomics to understand microbial adaptation to soil warming.</title>
        <authorList>
            <person name="Deangelis K.M. PhD."/>
        </authorList>
    </citation>
    <scope>NUCLEOTIDE SEQUENCE [LARGE SCALE GENOMIC DNA]</scope>
    <source>
        <strain evidence="2 3">GAS97</strain>
    </source>
</reference>
<sequence>MQRHILVLILWLMPFALRMAARKFPSVREHLGSGHWVIQLRLRDNSLARQLHFRNGTVSARWGVNSKPDAELVFMDVATARQMLAPTTDHAFLIDALKNFKITQGGSDEALVWFGQLVNTMKTASWRKGTRMKDGTTRYVTLTNGGPVFVFVKDDKIIRTTPIDLTDEDGPSWTITARGRRFSPARRATVSPHALSLKSLVYSDKRILHPMKRVDFDPKGERNLQNR</sequence>
<dbReference type="SUPFAM" id="SSF53706">
    <property type="entry name" value="Formate dehydrogenase/DMSO reductase, domains 1-3"/>
    <property type="match status" value="1"/>
</dbReference>
<evidence type="ECO:0000313" key="3">
    <source>
        <dbReference type="Proteomes" id="UP001620514"/>
    </source>
</evidence>
<evidence type="ECO:0000313" key="2">
    <source>
        <dbReference type="EMBL" id="MFK4445379.1"/>
    </source>
</evidence>
<feature type="domain" description="Pyrogallol hydroxytransferase large subunit-like N-terminal" evidence="1">
    <location>
        <begin position="146"/>
        <end position="200"/>
    </location>
</feature>
<keyword evidence="3" id="KW-1185">Reference proteome</keyword>
<evidence type="ECO:0000259" key="1">
    <source>
        <dbReference type="Pfam" id="PF21423"/>
    </source>
</evidence>
<name>A0ABW8MPV9_9BURK</name>
<proteinExistence type="predicted"/>